<sequence>MGNMRVSVHGRYWRKVAFTGGLAFLVLLGTAGCGKSESASSSAEDTITIATKGFAESDIMANAIKLLIEDNTKLKTKVTTLDNNLLWKAIDAGDVDTYVEYTGTALLNILKAKPEYDPQKAYDVVKQQLKEKNHIDVLDQIGFNDTYALVLRKEVASKLNIKTISELAAHAGEIVFGTSQEFLKREDTWPLLEKVYDLKFKEIKTIQNNALGYKAIEQGIIDVTDVYTTDSKIPTADFIVLDDDKHVFVPYYAIPVIREATLKKHPELKDIINKLAGTIDDAEMQKLNGEVELKKRPANDVAKEWLQSEGLLKK</sequence>
<feature type="domain" description="ABC-type glycine betaine transport system substrate-binding" evidence="1">
    <location>
        <begin position="45"/>
        <end position="307"/>
    </location>
</feature>
<dbReference type="EMBL" id="BTCL01000004">
    <property type="protein sequence ID" value="GMK44653.1"/>
    <property type="molecule type" value="Genomic_DNA"/>
</dbReference>
<comment type="caution">
    <text evidence="2">The sequence shown here is derived from an EMBL/GenBank/DDBJ whole genome shotgun (WGS) entry which is preliminary data.</text>
</comment>
<dbReference type="Gene3D" id="3.40.190.120">
    <property type="entry name" value="Osmoprotection protein (prox), domain 2"/>
    <property type="match status" value="1"/>
</dbReference>
<gene>
    <name evidence="2" type="ORF">PghCCS26_17810</name>
</gene>
<dbReference type="RefSeq" id="WP_317979602.1">
    <property type="nucleotide sequence ID" value="NZ_BTCL01000004.1"/>
</dbReference>
<accession>A0ABQ6NHS2</accession>
<evidence type="ECO:0000313" key="3">
    <source>
        <dbReference type="Proteomes" id="UP001285921"/>
    </source>
</evidence>
<dbReference type="PROSITE" id="PS51257">
    <property type="entry name" value="PROKAR_LIPOPROTEIN"/>
    <property type="match status" value="1"/>
</dbReference>
<protein>
    <recommendedName>
        <fullName evidence="1">ABC-type glycine betaine transport system substrate-binding domain-containing protein</fullName>
    </recommendedName>
</protein>
<organism evidence="2 3">
    <name type="scientific">Paenibacillus glycanilyticus</name>
    <dbReference type="NCBI Taxonomy" id="126569"/>
    <lineage>
        <taxon>Bacteria</taxon>
        <taxon>Bacillati</taxon>
        <taxon>Bacillota</taxon>
        <taxon>Bacilli</taxon>
        <taxon>Bacillales</taxon>
        <taxon>Paenibacillaceae</taxon>
        <taxon>Paenibacillus</taxon>
    </lineage>
</organism>
<evidence type="ECO:0000313" key="2">
    <source>
        <dbReference type="EMBL" id="GMK44653.1"/>
    </source>
</evidence>
<dbReference type="Pfam" id="PF04069">
    <property type="entry name" value="OpuAC"/>
    <property type="match status" value="1"/>
</dbReference>
<name>A0ABQ6NHS2_9BACL</name>
<dbReference type="InterPro" id="IPR007210">
    <property type="entry name" value="ABC_Gly_betaine_transp_sub-bd"/>
</dbReference>
<dbReference type="SUPFAM" id="SSF53850">
    <property type="entry name" value="Periplasmic binding protein-like II"/>
    <property type="match status" value="1"/>
</dbReference>
<dbReference type="Proteomes" id="UP001285921">
    <property type="component" value="Unassembled WGS sequence"/>
</dbReference>
<evidence type="ECO:0000259" key="1">
    <source>
        <dbReference type="Pfam" id="PF04069"/>
    </source>
</evidence>
<reference evidence="2 3" key="1">
    <citation type="submission" date="2023-05" db="EMBL/GenBank/DDBJ databases">
        <title>Draft genome of Paenibacillus sp. CCS26.</title>
        <authorList>
            <person name="Akita H."/>
            <person name="Shinto Y."/>
            <person name="Kimura Z."/>
        </authorList>
    </citation>
    <scope>NUCLEOTIDE SEQUENCE [LARGE SCALE GENOMIC DNA]</scope>
    <source>
        <strain evidence="2 3">CCS26</strain>
    </source>
</reference>
<keyword evidence="3" id="KW-1185">Reference proteome</keyword>
<dbReference type="Gene3D" id="3.40.190.10">
    <property type="entry name" value="Periplasmic binding protein-like II"/>
    <property type="match status" value="1"/>
</dbReference>
<proteinExistence type="predicted"/>
<dbReference type="CDD" id="cd13528">
    <property type="entry name" value="PBP2_osmoprotectants"/>
    <property type="match status" value="1"/>
</dbReference>